<accession>A0A1F4U470</accession>
<evidence type="ECO:0000256" key="1">
    <source>
        <dbReference type="ARBA" id="ARBA00001947"/>
    </source>
</evidence>
<comment type="caution">
    <text evidence="14">The sequence shown here is derived from an EMBL/GenBank/DDBJ whole genome shotgun (WGS) entry which is preliminary data.</text>
</comment>
<dbReference type="PANTHER" id="PTHR43221">
    <property type="entry name" value="PROTEASE HTPX"/>
    <property type="match status" value="1"/>
</dbReference>
<keyword evidence="3" id="KW-0645">Protease</keyword>
<dbReference type="InterPro" id="IPR001915">
    <property type="entry name" value="Peptidase_M48"/>
</dbReference>
<comment type="cofactor">
    <cofactor evidence="1">
        <name>Zn(2+)</name>
        <dbReference type="ChEBI" id="CHEBI:29105"/>
    </cofactor>
</comment>
<evidence type="ECO:0000256" key="3">
    <source>
        <dbReference type="ARBA" id="ARBA00022670"/>
    </source>
</evidence>
<organism evidence="14 15">
    <name type="scientific">candidate division WOR-3 bacterium RBG_13_43_14</name>
    <dbReference type="NCBI Taxonomy" id="1802590"/>
    <lineage>
        <taxon>Bacteria</taxon>
        <taxon>Bacteria division WOR-3</taxon>
    </lineage>
</organism>
<evidence type="ECO:0000256" key="4">
    <source>
        <dbReference type="ARBA" id="ARBA00022692"/>
    </source>
</evidence>
<name>A0A1F4U470_UNCW3</name>
<evidence type="ECO:0000256" key="11">
    <source>
        <dbReference type="SAM" id="Phobius"/>
    </source>
</evidence>
<dbReference type="PANTHER" id="PTHR43221:SF2">
    <property type="entry name" value="PROTEASE HTPX HOMOLOG"/>
    <property type="match status" value="1"/>
</dbReference>
<keyword evidence="4 11" id="KW-0812">Transmembrane</keyword>
<feature type="domain" description="Peptidase M48" evidence="12">
    <location>
        <begin position="108"/>
        <end position="329"/>
    </location>
</feature>
<reference evidence="14 15" key="1">
    <citation type="journal article" date="2016" name="Nat. Commun.">
        <title>Thousands of microbial genomes shed light on interconnected biogeochemical processes in an aquifer system.</title>
        <authorList>
            <person name="Anantharaman K."/>
            <person name="Brown C.T."/>
            <person name="Hug L.A."/>
            <person name="Sharon I."/>
            <person name="Castelle C.J."/>
            <person name="Probst A.J."/>
            <person name="Thomas B.C."/>
            <person name="Singh A."/>
            <person name="Wilkins M.J."/>
            <person name="Karaoz U."/>
            <person name="Brodie E.L."/>
            <person name="Williams K.H."/>
            <person name="Hubbard S.S."/>
            <person name="Banfield J.F."/>
        </authorList>
    </citation>
    <scope>NUCLEOTIDE SEQUENCE [LARGE SCALE GENOMIC DNA]</scope>
</reference>
<dbReference type="GO" id="GO:0006508">
    <property type="term" value="P:proteolysis"/>
    <property type="evidence" value="ECO:0007669"/>
    <property type="project" value="UniProtKB-KW"/>
</dbReference>
<feature type="transmembrane region" description="Helical" evidence="11">
    <location>
        <begin position="12"/>
        <end position="33"/>
    </location>
</feature>
<dbReference type="Pfam" id="PF01435">
    <property type="entry name" value="Peptidase_M48"/>
    <property type="match status" value="1"/>
</dbReference>
<keyword evidence="6" id="KW-0378">Hydrolase</keyword>
<evidence type="ECO:0000256" key="7">
    <source>
        <dbReference type="ARBA" id="ARBA00022833"/>
    </source>
</evidence>
<dbReference type="AlphaFoldDB" id="A0A1F4U470"/>
<feature type="non-terminal residue" evidence="14">
    <location>
        <position position="1"/>
    </location>
</feature>
<evidence type="ECO:0000256" key="6">
    <source>
        <dbReference type="ARBA" id="ARBA00022801"/>
    </source>
</evidence>
<evidence type="ECO:0000256" key="9">
    <source>
        <dbReference type="ARBA" id="ARBA00023049"/>
    </source>
</evidence>
<evidence type="ECO:0000313" key="14">
    <source>
        <dbReference type="EMBL" id="OGC39093.1"/>
    </source>
</evidence>
<evidence type="ECO:0008006" key="16">
    <source>
        <dbReference type="Google" id="ProtNLM"/>
    </source>
</evidence>
<evidence type="ECO:0000259" key="13">
    <source>
        <dbReference type="Pfam" id="PF13453"/>
    </source>
</evidence>
<dbReference type="InterPro" id="IPR050083">
    <property type="entry name" value="HtpX_protease"/>
</dbReference>
<evidence type="ECO:0000256" key="2">
    <source>
        <dbReference type="ARBA" id="ARBA00022475"/>
    </source>
</evidence>
<protein>
    <recommendedName>
        <fullName evidence="16">Peptidase M48 domain-containing protein</fullName>
    </recommendedName>
</protein>
<dbReference type="Proteomes" id="UP000177025">
    <property type="component" value="Unassembled WGS sequence"/>
</dbReference>
<evidence type="ECO:0000313" key="15">
    <source>
        <dbReference type="Proteomes" id="UP000177025"/>
    </source>
</evidence>
<dbReference type="GO" id="GO:0046872">
    <property type="term" value="F:metal ion binding"/>
    <property type="evidence" value="ECO:0007669"/>
    <property type="project" value="UniProtKB-KW"/>
</dbReference>
<gene>
    <name evidence="14" type="ORF">A2Y85_04430</name>
</gene>
<keyword evidence="2" id="KW-1003">Cell membrane</keyword>
<evidence type="ECO:0000256" key="5">
    <source>
        <dbReference type="ARBA" id="ARBA00022723"/>
    </source>
</evidence>
<keyword evidence="8 11" id="KW-1133">Transmembrane helix</keyword>
<dbReference type="Gene3D" id="3.30.2010.10">
    <property type="entry name" value="Metalloproteases ('zincins'), catalytic domain"/>
    <property type="match status" value="1"/>
</dbReference>
<keyword evidence="5" id="KW-0479">Metal-binding</keyword>
<feature type="domain" description="Transcription factor zinc-finger" evidence="13">
    <location>
        <begin position="502"/>
        <end position="542"/>
    </location>
</feature>
<sequence length="550" mass="63163">RIFWDIEIEKKNRIYLLFIVLLIIYFTPVYLAWSVIKMFYHLRTYEHTPRSDFYWFGIDTVIVLILAVGLTVLHWYLSNRNVVNRVIRLLSARIPDRADHYHIVFANIVDEIAAAAGGIQVEPYVIPTGALNAFAISDIQGRNVIGVTEGLLSRLQRAELQSVVAHEIAHIASNDCLLTTITCALFNIHSEALKQINASAQKREIRYNPLTGEDMPSSAAAVTLMTLPVLFFVFITDSLALLLNMFINREKEYRADAAAVRYSRDPLSLARALFKISTHWRGAGYSGENLAPIFILNPQYRRLEEQENIIATLFSTHPPVIRRLQILSNMGHTELEELFSLIGCSKGPKSENEIIYPEFKFFAEKAGKWAGPFTVMQLQSLDYLEPDTKLKPADADNTILAGELAALSYYFEKREEPARKIRWLCPDCRQWLIVYEYEGLQILYCPFCHGVLVSTAKLPRIIVRKEKGFTQAVQRYARLLIEQAKAKQPGFKILINTLHPRHCPRCGKLMIHRFYSYAYHIEIDECRSCQVIWFDQDELEILQCLIELGE</sequence>
<dbReference type="InterPro" id="IPR027392">
    <property type="entry name" value="TF_Znf"/>
</dbReference>
<dbReference type="Pfam" id="PF13453">
    <property type="entry name" value="Zn_ribbon_TFIIB"/>
    <property type="match status" value="1"/>
</dbReference>
<feature type="transmembrane region" description="Helical" evidence="11">
    <location>
        <begin position="224"/>
        <end position="247"/>
    </location>
</feature>
<keyword evidence="7" id="KW-0862">Zinc</keyword>
<keyword evidence="9" id="KW-0482">Metalloprotease</keyword>
<feature type="transmembrane region" description="Helical" evidence="11">
    <location>
        <begin position="53"/>
        <end position="77"/>
    </location>
</feature>
<dbReference type="EMBL" id="MEUM01000151">
    <property type="protein sequence ID" value="OGC39093.1"/>
    <property type="molecule type" value="Genomic_DNA"/>
</dbReference>
<evidence type="ECO:0000256" key="8">
    <source>
        <dbReference type="ARBA" id="ARBA00022989"/>
    </source>
</evidence>
<proteinExistence type="predicted"/>
<evidence type="ECO:0000256" key="10">
    <source>
        <dbReference type="ARBA" id="ARBA00023136"/>
    </source>
</evidence>
<evidence type="ECO:0000259" key="12">
    <source>
        <dbReference type="Pfam" id="PF01435"/>
    </source>
</evidence>
<dbReference type="GO" id="GO:0004222">
    <property type="term" value="F:metalloendopeptidase activity"/>
    <property type="evidence" value="ECO:0007669"/>
    <property type="project" value="InterPro"/>
</dbReference>
<keyword evidence="10 11" id="KW-0472">Membrane</keyword>